<keyword evidence="8" id="KW-0547">Nucleotide-binding</keyword>
<evidence type="ECO:0000256" key="12">
    <source>
        <dbReference type="ARBA" id="ARBA00023180"/>
    </source>
</evidence>
<evidence type="ECO:0000313" key="22">
    <source>
        <dbReference type="Proteomes" id="UP000050741"/>
    </source>
</evidence>
<dbReference type="SUPFAM" id="SSF55073">
    <property type="entry name" value="Nucleotide cyclase"/>
    <property type="match status" value="1"/>
</dbReference>
<feature type="transmembrane region" description="Helical" evidence="19">
    <location>
        <begin position="251"/>
        <end position="274"/>
    </location>
</feature>
<dbReference type="InterPro" id="IPR011009">
    <property type="entry name" value="Kinase-like_dom_sf"/>
</dbReference>
<dbReference type="SMART" id="SM00044">
    <property type="entry name" value="CYCc"/>
    <property type="match status" value="1"/>
</dbReference>
<evidence type="ECO:0000256" key="4">
    <source>
        <dbReference type="ARBA" id="ARBA00012202"/>
    </source>
</evidence>
<keyword evidence="17" id="KW-0175">Coiled coil</keyword>
<dbReference type="SMART" id="SM00220">
    <property type="entry name" value="S_TKc"/>
    <property type="match status" value="1"/>
</dbReference>
<dbReference type="InterPro" id="IPR001245">
    <property type="entry name" value="Ser-Thr/Tyr_kinase_cat_dom"/>
</dbReference>
<evidence type="ECO:0000256" key="15">
    <source>
        <dbReference type="RuleBase" id="RU000405"/>
    </source>
</evidence>
<dbReference type="InterPro" id="IPR050401">
    <property type="entry name" value="Cyclic_nucleotide_synthase"/>
</dbReference>
<evidence type="ECO:0000256" key="14">
    <source>
        <dbReference type="ARBA" id="ARBA00023293"/>
    </source>
</evidence>
<dbReference type="Pfam" id="PF07714">
    <property type="entry name" value="PK_Tyr_Ser-Thr"/>
    <property type="match status" value="2"/>
</dbReference>
<dbReference type="GO" id="GO:0007168">
    <property type="term" value="P:receptor guanylyl cyclase signaling pathway"/>
    <property type="evidence" value="ECO:0007669"/>
    <property type="project" value="TreeGrafter"/>
</dbReference>
<dbReference type="FunFam" id="3.30.70.1230:FF:000050">
    <property type="entry name" value="Guanylate cyclase"/>
    <property type="match status" value="1"/>
</dbReference>
<reference evidence="22" key="2">
    <citation type="submission" date="2014-05" db="EMBL/GenBank/DDBJ databases">
        <title>The genome and life-stage specific transcriptomes of Globodera pallida elucidate key aspects of plant parasitism by a cyst nematode.</title>
        <authorList>
            <person name="Cotton J.A."/>
            <person name="Lilley C.J."/>
            <person name="Jones L.M."/>
            <person name="Kikuchi T."/>
            <person name="Reid A.J."/>
            <person name="Thorpe P."/>
            <person name="Tsai I.J."/>
            <person name="Beasley H."/>
            <person name="Blok V."/>
            <person name="Cock P.J.A."/>
            <person name="Van den Akker S.E."/>
            <person name="Holroyd N."/>
            <person name="Hunt M."/>
            <person name="Mantelin S."/>
            <person name="Naghra H."/>
            <person name="Pain A."/>
            <person name="Palomares-Rius J.E."/>
            <person name="Zarowiecki M."/>
            <person name="Berriman M."/>
            <person name="Jones J.T."/>
            <person name="Urwin P.E."/>
        </authorList>
    </citation>
    <scope>NUCLEOTIDE SEQUENCE [LARGE SCALE GENOMIC DNA]</scope>
    <source>
        <strain evidence="22">Lindley</strain>
    </source>
</reference>
<feature type="compositionally biased region" description="Basic and acidic residues" evidence="18">
    <location>
        <begin position="1100"/>
        <end position="1141"/>
    </location>
</feature>
<keyword evidence="13 15" id="KW-0456">Lyase</keyword>
<keyword evidence="11" id="KW-0675">Receptor</keyword>
<keyword evidence="9 19" id="KW-1133">Transmembrane helix</keyword>
<dbReference type="Pfam" id="PF01094">
    <property type="entry name" value="ANF_receptor"/>
    <property type="match status" value="2"/>
</dbReference>
<dbReference type="GO" id="GO:0005524">
    <property type="term" value="F:ATP binding"/>
    <property type="evidence" value="ECO:0007669"/>
    <property type="project" value="InterPro"/>
</dbReference>
<feature type="coiled-coil region" evidence="17">
    <location>
        <begin position="1291"/>
        <end position="1329"/>
    </location>
</feature>
<feature type="domain" description="Protein kinase" evidence="20">
    <location>
        <begin position="904"/>
        <end position="1280"/>
    </location>
</feature>
<evidence type="ECO:0000256" key="8">
    <source>
        <dbReference type="ARBA" id="ARBA00022741"/>
    </source>
</evidence>
<dbReference type="Gene3D" id="3.40.50.2300">
    <property type="match status" value="2"/>
</dbReference>
<evidence type="ECO:0000256" key="10">
    <source>
        <dbReference type="ARBA" id="ARBA00023136"/>
    </source>
</evidence>
<dbReference type="InterPro" id="IPR000719">
    <property type="entry name" value="Prot_kinase_dom"/>
</dbReference>
<dbReference type="InterPro" id="IPR001828">
    <property type="entry name" value="ANF_lig-bd_rcpt"/>
</dbReference>
<name>A0A183C599_GLOPA</name>
<dbReference type="GO" id="GO:0007606">
    <property type="term" value="P:sensory perception of chemical stimulus"/>
    <property type="evidence" value="ECO:0007669"/>
    <property type="project" value="UniProtKB-ARBA"/>
</dbReference>
<evidence type="ECO:0000256" key="11">
    <source>
        <dbReference type="ARBA" id="ARBA00023170"/>
    </source>
</evidence>
<evidence type="ECO:0000256" key="18">
    <source>
        <dbReference type="SAM" id="MobiDB-lite"/>
    </source>
</evidence>
<reference evidence="22" key="1">
    <citation type="submission" date="2013-12" db="EMBL/GenBank/DDBJ databases">
        <authorList>
            <person name="Aslett M."/>
        </authorList>
    </citation>
    <scope>NUCLEOTIDE SEQUENCE [LARGE SCALE GENOMIC DNA]</scope>
    <source>
        <strain evidence="22">Lindley</strain>
    </source>
</reference>
<feature type="transmembrane region" description="Helical" evidence="19">
    <location>
        <begin position="21"/>
        <end position="40"/>
    </location>
</feature>
<dbReference type="GO" id="GO:0004383">
    <property type="term" value="F:guanylate cyclase activity"/>
    <property type="evidence" value="ECO:0007669"/>
    <property type="project" value="UniProtKB-EC"/>
</dbReference>
<protein>
    <recommendedName>
        <fullName evidence="4 16">Guanylate cyclase</fullName>
        <ecNumber evidence="4 16">4.6.1.2</ecNumber>
    </recommendedName>
</protein>
<reference evidence="23" key="3">
    <citation type="submission" date="2016-06" db="UniProtKB">
        <authorList>
            <consortium name="WormBaseParasite"/>
        </authorList>
    </citation>
    <scope>IDENTIFICATION</scope>
</reference>
<dbReference type="GO" id="GO:0005886">
    <property type="term" value="C:plasma membrane"/>
    <property type="evidence" value="ECO:0007669"/>
    <property type="project" value="UniProtKB-SubCell"/>
</dbReference>
<comment type="catalytic activity">
    <reaction evidence="1 16">
        <text>GTP = 3',5'-cyclic GMP + diphosphate</text>
        <dbReference type="Rhea" id="RHEA:13665"/>
        <dbReference type="ChEBI" id="CHEBI:33019"/>
        <dbReference type="ChEBI" id="CHEBI:37565"/>
        <dbReference type="ChEBI" id="CHEBI:57746"/>
        <dbReference type="EC" id="4.6.1.2"/>
    </reaction>
</comment>
<comment type="similarity">
    <text evidence="15">Belongs to the adenylyl cyclase class-4/guanylyl cyclase family.</text>
</comment>
<dbReference type="CDD" id="cd07302">
    <property type="entry name" value="CHD"/>
    <property type="match status" value="1"/>
</dbReference>
<proteinExistence type="inferred from homology"/>
<feature type="domain" description="Guanylate cyclase" evidence="21">
    <location>
        <begin position="1354"/>
        <end position="1484"/>
    </location>
</feature>
<dbReference type="GO" id="GO:0004672">
    <property type="term" value="F:protein kinase activity"/>
    <property type="evidence" value="ECO:0007669"/>
    <property type="project" value="InterPro"/>
</dbReference>
<evidence type="ECO:0000256" key="3">
    <source>
        <dbReference type="ARBA" id="ARBA00004479"/>
    </source>
</evidence>
<evidence type="ECO:0000256" key="6">
    <source>
        <dbReference type="ARBA" id="ARBA00022692"/>
    </source>
</evidence>
<dbReference type="InterPro" id="IPR001054">
    <property type="entry name" value="A/G_cyclase"/>
</dbReference>
<dbReference type="GO" id="GO:0004016">
    <property type="term" value="F:adenylate cyclase activity"/>
    <property type="evidence" value="ECO:0007669"/>
    <property type="project" value="TreeGrafter"/>
</dbReference>
<dbReference type="Gene3D" id="3.30.70.1230">
    <property type="entry name" value="Nucleotide cyclase"/>
    <property type="match status" value="1"/>
</dbReference>
<dbReference type="PROSITE" id="PS50125">
    <property type="entry name" value="GUANYLATE_CYCLASE_2"/>
    <property type="match status" value="1"/>
</dbReference>
<dbReference type="Proteomes" id="UP000050741">
    <property type="component" value="Unassembled WGS sequence"/>
</dbReference>
<keyword evidence="7" id="KW-0732">Signal</keyword>
<evidence type="ECO:0000259" key="21">
    <source>
        <dbReference type="PROSITE" id="PS50125"/>
    </source>
</evidence>
<dbReference type="PROSITE" id="PS00452">
    <property type="entry name" value="GUANYLATE_CYCLASE_1"/>
    <property type="match status" value="1"/>
</dbReference>
<organism evidence="22 23">
    <name type="scientific">Globodera pallida</name>
    <name type="common">Potato cyst nematode worm</name>
    <name type="synonym">Heterodera pallida</name>
    <dbReference type="NCBI Taxonomy" id="36090"/>
    <lineage>
        <taxon>Eukaryota</taxon>
        <taxon>Metazoa</taxon>
        <taxon>Ecdysozoa</taxon>
        <taxon>Nematoda</taxon>
        <taxon>Chromadorea</taxon>
        <taxon>Rhabditida</taxon>
        <taxon>Tylenchina</taxon>
        <taxon>Tylenchomorpha</taxon>
        <taxon>Tylenchoidea</taxon>
        <taxon>Heteroderidae</taxon>
        <taxon>Heteroderinae</taxon>
        <taxon>Globodera</taxon>
    </lineage>
</organism>
<evidence type="ECO:0000256" key="13">
    <source>
        <dbReference type="ARBA" id="ARBA00023239"/>
    </source>
</evidence>
<dbReference type="PANTHER" id="PTHR11920:SF503">
    <property type="entry name" value="RECEPTOR-TYPE GUANYLATE CYCLASE GCY-9"/>
    <property type="match status" value="1"/>
</dbReference>
<evidence type="ECO:0000259" key="20">
    <source>
        <dbReference type="PROSITE" id="PS50011"/>
    </source>
</evidence>
<dbReference type="EC" id="4.6.1.2" evidence="4 16"/>
<dbReference type="Gene3D" id="6.10.250.780">
    <property type="match status" value="1"/>
</dbReference>
<dbReference type="GO" id="GO:0001653">
    <property type="term" value="F:peptide receptor activity"/>
    <property type="evidence" value="ECO:0007669"/>
    <property type="project" value="TreeGrafter"/>
</dbReference>
<keyword evidence="12" id="KW-0325">Glycoprotein</keyword>
<evidence type="ECO:0000256" key="16">
    <source>
        <dbReference type="RuleBase" id="RU003431"/>
    </source>
</evidence>
<comment type="subcellular location">
    <subcellularLocation>
        <location evidence="2">Cell membrane</location>
    </subcellularLocation>
    <subcellularLocation>
        <location evidence="3">Membrane</location>
        <topology evidence="3">Single-pass type I membrane protein</topology>
    </subcellularLocation>
</comment>
<dbReference type="InterPro" id="IPR028082">
    <property type="entry name" value="Peripla_BP_I"/>
</dbReference>
<dbReference type="WBParaSite" id="GPLIN_000804400">
    <property type="protein sequence ID" value="GPLIN_000804400"/>
    <property type="gene ID" value="GPLIN_000804400"/>
</dbReference>
<sequence length="1548" mass="177927">MSADEIIATGRLKHLRNRARIIIVEMGMDLHSVTAFMVAIHRSNMKTSEYVYIIPWLAHMNDHYPWESTNVEKQEVKSAFDDAIVITAHGYDKKFIEDFERRFNMVTGVVSNHYATLSYMSLYDALYLYGLAIRDAFEESKSNTVYLDGKMVWRKMTARQFIGATGQVLMNNKAIRVPSYATYHTKNGTMKIVVELTARLGDRLKCLKSDHDCSEHAAHEVLSHYWSSSDGYMPTDMPRCGFDDSLCDYTVMYVVGSVILFLAVVIPIGYLLYVREKERMLYDMTWRIPREQIKLLLDGKHSRTRRSDPSMNKSFESTSVGSLFANSRLSVPQAVANGVKCSCKRYQQTRNISFNKHDLARLKEVKMFENDNLNKFYGISFNQQNEFIVLWVSCQRGSLEDVLFNGEMKIGRNFQVSFAKDVVKAVYFLHMSTLKMHGFLCLQNCLVDSNWNIKLTSFVTEEIIGDKLKHNELKYVDNGELEHEMKQSDVTYEQFKTLVEKVIGAEGGVNWEKMRKVLEEKTNVDEKTMENWIKVYTADAGTSNPPNQQGNPGPLYSNEADRIQSLIDYGKERDPYDGTLYSVYQNPSKKGVNYDRLSVHSLKNSLKDNKIETNTEIEFDPYMSADEIIATGRLKHLRNRARIIIVEMGMDLHSVTAFMVAIHRSNMKTSEYVYIIPWLAHMNDHYPWESTNVEKQEVKSAFDDAIVITAHGYDKKFIEDFERRFNTYATLSYMSLYDALYLYGLAIRDAFEESKSNTVYLDGKMVWRKMTARQFIGATGQVLMNNKAIRVPSYATYHTKNGTMKIVVELTARLGDRLKCLKSDHDCSEHAAHEVLSHYWSSSDGYMPTDMPRCGFDDSLCDYTVMYVVGSVILFLAVVIPIGYLLYVREKERMLYDMTWRIPREQIKLLLDGKHSRTRRSDPSMNKSFESTSRLSVPQAVANGVKCSCKRYQQTRNISFNKHDLARLKEVKMFENDNLNKFYGISFNQQNEFIVLWVLCQRGSLEDVLFNGEMKIGRNFQVSFAKDVVKAVYFLHMSTLKMHGFLCLQNCLVDSNWNIKLTSFVTEEIIGDKLKHNELKYVDNGELEHEIKQRKREKRERREQRENGANDQPAEKADKGAKEREKWRKKRDSDSDMGHDSLDVDIAAMKMREKSSAKKLVQQAPEIVREYVSSKHLPVGTQAADMYSLAMVLYQILFKLEPFYERNLPYNKILSKIAMANENDQIIRPSFPNQQNLPNQRGEEELDAYNLQLLSAIEACWLEIPEMRPNIKRMKAIVFANLKSSGSGSLVDQMIKMMEDYTTNLEQLVKERTQMLEDAQQQADRLLKSMLPSTIAEDLKAGRSVLPQLYANATVLFSDIRGFTRISSTSTPLQVVNFLNDLFSGFDAIIVKHDAFKVETIGDAYMIVSGLPRENGNAHVQHISEISLKMRTFVSNFKLAHRPEESLMVRIGFHSGAVAAGVVGLQAPRYCLFGETVNFASRMESTGLPNKIQISEHSFNLLRCFYHQFVVVERGKVDIKGKGEVTTHFLEGKEQSFNLGQQSYGRKK</sequence>
<evidence type="ECO:0000256" key="7">
    <source>
        <dbReference type="ARBA" id="ARBA00022729"/>
    </source>
</evidence>
<dbReference type="InterPro" id="IPR029787">
    <property type="entry name" value="Nucleotide_cyclase"/>
</dbReference>
<keyword evidence="6 19" id="KW-0812">Transmembrane</keyword>
<dbReference type="PANTHER" id="PTHR11920">
    <property type="entry name" value="GUANYLYL CYCLASE"/>
    <property type="match status" value="1"/>
</dbReference>
<evidence type="ECO:0000256" key="2">
    <source>
        <dbReference type="ARBA" id="ARBA00004236"/>
    </source>
</evidence>
<evidence type="ECO:0000256" key="19">
    <source>
        <dbReference type="SAM" id="Phobius"/>
    </source>
</evidence>
<dbReference type="SUPFAM" id="SSF56112">
    <property type="entry name" value="Protein kinase-like (PK-like)"/>
    <property type="match status" value="2"/>
</dbReference>
<dbReference type="GO" id="GO:0035556">
    <property type="term" value="P:intracellular signal transduction"/>
    <property type="evidence" value="ECO:0007669"/>
    <property type="project" value="InterPro"/>
</dbReference>
<keyword evidence="22" id="KW-1185">Reference proteome</keyword>
<keyword evidence="14 16" id="KW-0141">cGMP biosynthesis</keyword>
<evidence type="ECO:0000256" key="9">
    <source>
        <dbReference type="ARBA" id="ARBA00022989"/>
    </source>
</evidence>
<keyword evidence="5" id="KW-1003">Cell membrane</keyword>
<dbReference type="Gene3D" id="1.10.510.10">
    <property type="entry name" value="Transferase(Phosphotransferase) domain 1"/>
    <property type="match status" value="3"/>
</dbReference>
<evidence type="ECO:0000313" key="23">
    <source>
        <dbReference type="WBParaSite" id="GPLIN_000804400"/>
    </source>
</evidence>
<evidence type="ECO:0000256" key="17">
    <source>
        <dbReference type="SAM" id="Coils"/>
    </source>
</evidence>
<feature type="region of interest" description="Disordered" evidence="18">
    <location>
        <begin position="1090"/>
        <end position="1141"/>
    </location>
</feature>
<feature type="transmembrane region" description="Helical" evidence="19">
    <location>
        <begin position="865"/>
        <end position="888"/>
    </location>
</feature>
<keyword evidence="10 19" id="KW-0472">Membrane</keyword>
<dbReference type="PROSITE" id="PS50011">
    <property type="entry name" value="PROTEIN_KINASE_DOM"/>
    <property type="match status" value="1"/>
</dbReference>
<dbReference type="Pfam" id="PF00211">
    <property type="entry name" value="Guanylate_cyc"/>
    <property type="match status" value="1"/>
</dbReference>
<evidence type="ECO:0000256" key="5">
    <source>
        <dbReference type="ARBA" id="ARBA00022475"/>
    </source>
</evidence>
<dbReference type="InterPro" id="IPR018297">
    <property type="entry name" value="A/G_cyclase_CS"/>
</dbReference>
<accession>A0A183C599</accession>
<dbReference type="SUPFAM" id="SSF53822">
    <property type="entry name" value="Periplasmic binding protein-like I"/>
    <property type="match status" value="2"/>
</dbReference>
<evidence type="ECO:0000256" key="1">
    <source>
        <dbReference type="ARBA" id="ARBA00001436"/>
    </source>
</evidence>